<keyword evidence="12" id="KW-0239">DNA-directed DNA polymerase</keyword>
<feature type="domain" description="Retrovirus-related Pol polyprotein from transposon TNT 1-94-like beta-barrel" evidence="16">
    <location>
        <begin position="190"/>
        <end position="256"/>
    </location>
</feature>
<evidence type="ECO:0000256" key="9">
    <source>
        <dbReference type="ARBA" id="ARBA00022842"/>
    </source>
</evidence>
<name>A0A3L8DGV7_OOCBI</name>
<dbReference type="GO" id="GO:0004519">
    <property type="term" value="F:endonuclease activity"/>
    <property type="evidence" value="ECO:0007669"/>
    <property type="project" value="UniProtKB-KW"/>
</dbReference>
<keyword evidence="13" id="KW-0233">DNA recombination</keyword>
<evidence type="ECO:0000259" key="15">
    <source>
        <dbReference type="Pfam" id="PF13976"/>
    </source>
</evidence>
<dbReference type="GO" id="GO:0015074">
    <property type="term" value="P:DNA integration"/>
    <property type="evidence" value="ECO:0007669"/>
    <property type="project" value="UniProtKB-KW"/>
</dbReference>
<keyword evidence="2" id="KW-0645">Protease</keyword>
<feature type="coiled-coil region" evidence="14">
    <location>
        <begin position="50"/>
        <end position="77"/>
    </location>
</feature>
<evidence type="ECO:0000256" key="7">
    <source>
        <dbReference type="ARBA" id="ARBA00022801"/>
    </source>
</evidence>
<keyword evidence="9" id="KW-0460">Magnesium</keyword>
<dbReference type="Pfam" id="PF22936">
    <property type="entry name" value="Pol_BBD"/>
    <property type="match status" value="1"/>
</dbReference>
<evidence type="ECO:0000256" key="14">
    <source>
        <dbReference type="SAM" id="Coils"/>
    </source>
</evidence>
<evidence type="ECO:0000256" key="4">
    <source>
        <dbReference type="ARBA" id="ARBA00022723"/>
    </source>
</evidence>
<evidence type="ECO:0000313" key="17">
    <source>
        <dbReference type="EMBL" id="RLU19664.1"/>
    </source>
</evidence>
<dbReference type="InterPro" id="IPR025724">
    <property type="entry name" value="GAG-pre-integrase_dom"/>
</dbReference>
<protein>
    <submittedName>
        <fullName evidence="17">Uncharacterized protein</fullName>
    </submittedName>
</protein>
<dbReference type="GO" id="GO:0006310">
    <property type="term" value="P:DNA recombination"/>
    <property type="evidence" value="ECO:0007669"/>
    <property type="project" value="UniProtKB-KW"/>
</dbReference>
<evidence type="ECO:0000256" key="13">
    <source>
        <dbReference type="ARBA" id="ARBA00023172"/>
    </source>
</evidence>
<dbReference type="PANTHER" id="PTHR42648">
    <property type="entry name" value="TRANSPOSASE, PUTATIVE-RELATED"/>
    <property type="match status" value="1"/>
</dbReference>
<dbReference type="Pfam" id="PF13976">
    <property type="entry name" value="gag_pre-integrs"/>
    <property type="match status" value="1"/>
</dbReference>
<dbReference type="GO" id="GO:0003887">
    <property type="term" value="F:DNA-directed DNA polymerase activity"/>
    <property type="evidence" value="ECO:0007669"/>
    <property type="project" value="UniProtKB-KW"/>
</dbReference>
<evidence type="ECO:0000259" key="16">
    <source>
        <dbReference type="Pfam" id="PF22936"/>
    </source>
</evidence>
<keyword evidence="12" id="KW-0548">Nucleotidyltransferase</keyword>
<dbReference type="GO" id="GO:0003964">
    <property type="term" value="F:RNA-directed DNA polymerase activity"/>
    <property type="evidence" value="ECO:0007669"/>
    <property type="project" value="UniProtKB-KW"/>
</dbReference>
<dbReference type="PANTHER" id="PTHR42648:SF11">
    <property type="entry name" value="TRANSPOSON TY4-P GAG-POL POLYPROTEIN"/>
    <property type="match status" value="1"/>
</dbReference>
<keyword evidence="14" id="KW-0175">Coiled coil</keyword>
<keyword evidence="12" id="KW-0808">Transferase</keyword>
<dbReference type="GO" id="GO:0008233">
    <property type="term" value="F:peptidase activity"/>
    <property type="evidence" value="ECO:0007669"/>
    <property type="project" value="UniProtKB-KW"/>
</dbReference>
<dbReference type="GO" id="GO:0005524">
    <property type="term" value="F:ATP binding"/>
    <property type="evidence" value="ECO:0007669"/>
    <property type="project" value="UniProtKB-KW"/>
</dbReference>
<comment type="function">
    <text evidence="1">The aspartyl protease (PR) mediates the proteolytic cleavages of the Gag and Gag-Pol polyproteins after assembly of the VLP.</text>
</comment>
<keyword evidence="8" id="KW-0067">ATP-binding</keyword>
<gene>
    <name evidence="17" type="ORF">DMN91_008221</name>
</gene>
<dbReference type="GO" id="GO:0006508">
    <property type="term" value="P:proteolysis"/>
    <property type="evidence" value="ECO:0007669"/>
    <property type="project" value="UniProtKB-KW"/>
</dbReference>
<keyword evidence="10" id="KW-0229">DNA integration</keyword>
<accession>A0A3L8DGV7</accession>
<dbReference type="GO" id="GO:0046872">
    <property type="term" value="F:metal ion binding"/>
    <property type="evidence" value="ECO:0007669"/>
    <property type="project" value="UniProtKB-KW"/>
</dbReference>
<organism evidence="17 18">
    <name type="scientific">Ooceraea biroi</name>
    <name type="common">Clonal raider ant</name>
    <name type="synonym">Cerapachys biroi</name>
    <dbReference type="NCBI Taxonomy" id="2015173"/>
    <lineage>
        <taxon>Eukaryota</taxon>
        <taxon>Metazoa</taxon>
        <taxon>Ecdysozoa</taxon>
        <taxon>Arthropoda</taxon>
        <taxon>Hexapoda</taxon>
        <taxon>Insecta</taxon>
        <taxon>Pterygota</taxon>
        <taxon>Neoptera</taxon>
        <taxon>Endopterygota</taxon>
        <taxon>Hymenoptera</taxon>
        <taxon>Apocrita</taxon>
        <taxon>Aculeata</taxon>
        <taxon>Formicoidea</taxon>
        <taxon>Formicidae</taxon>
        <taxon>Dorylinae</taxon>
        <taxon>Ooceraea</taxon>
    </lineage>
</organism>
<dbReference type="InterPro" id="IPR054722">
    <property type="entry name" value="PolX-like_BBD"/>
</dbReference>
<dbReference type="Proteomes" id="UP000279307">
    <property type="component" value="Chromosome 8"/>
</dbReference>
<evidence type="ECO:0000256" key="2">
    <source>
        <dbReference type="ARBA" id="ARBA00022670"/>
    </source>
</evidence>
<evidence type="ECO:0000256" key="12">
    <source>
        <dbReference type="ARBA" id="ARBA00022932"/>
    </source>
</evidence>
<evidence type="ECO:0000313" key="18">
    <source>
        <dbReference type="Proteomes" id="UP000279307"/>
    </source>
</evidence>
<evidence type="ECO:0000256" key="3">
    <source>
        <dbReference type="ARBA" id="ARBA00022722"/>
    </source>
</evidence>
<evidence type="ECO:0000256" key="10">
    <source>
        <dbReference type="ARBA" id="ARBA00022908"/>
    </source>
</evidence>
<evidence type="ECO:0000256" key="8">
    <source>
        <dbReference type="ARBA" id="ARBA00022840"/>
    </source>
</evidence>
<keyword evidence="7" id="KW-0378">Hydrolase</keyword>
<comment type="caution">
    <text evidence="17">The sequence shown here is derived from an EMBL/GenBank/DDBJ whole genome shotgun (WGS) entry which is preliminary data.</text>
</comment>
<keyword evidence="3" id="KW-0540">Nuclease</keyword>
<evidence type="ECO:0000256" key="1">
    <source>
        <dbReference type="ARBA" id="ARBA00002180"/>
    </source>
</evidence>
<keyword evidence="5" id="KW-0547">Nucleotide-binding</keyword>
<evidence type="ECO:0000256" key="5">
    <source>
        <dbReference type="ARBA" id="ARBA00022741"/>
    </source>
</evidence>
<keyword evidence="11" id="KW-0695">RNA-directed DNA polymerase</keyword>
<keyword evidence="4" id="KW-0479">Metal-binding</keyword>
<dbReference type="EMBL" id="QOIP01000008">
    <property type="protein sequence ID" value="RLU19664.1"/>
    <property type="molecule type" value="Genomic_DNA"/>
</dbReference>
<proteinExistence type="predicted"/>
<evidence type="ECO:0000256" key="6">
    <source>
        <dbReference type="ARBA" id="ARBA00022759"/>
    </source>
</evidence>
<feature type="domain" description="GAG-pre-integrase" evidence="15">
    <location>
        <begin position="305"/>
        <end position="359"/>
    </location>
</feature>
<evidence type="ECO:0000256" key="11">
    <source>
        <dbReference type="ARBA" id="ARBA00022918"/>
    </source>
</evidence>
<sequence length="449" mass="51842">MIRSELADFRKDLCDMIRADIEPINRDIQRMSERIDRLEGADRHGCGSSALSEEDLLEELEERNNRALNLIMFSLDEPAQTDDSRISDAVLVKDILQSILPDGAPGFEFSRLGEKRQGRSRSLRVTLPTKKAVLSVLRNKRRYTGPAKIRQDMTPRQRNHLADLRVRLQDLRDAGENKTIRYIGGVPRIISDLRSCSEEYVSLGDGTKHKVIGHGTVYIKRSVNDQWIDGRLEDVLYVPGLNKNLFSVGACVNRNYKAVFKDNFVELFLQNQLMARGIKHVNNIFYMLFKVRANNDSVVRANGDACLAATTSLKRWHERLGHVNYKCIRQMRKDGLIKESHLDNAKEDDLFCEACQYGKLHRFAFKPSTHEKPLPADVLDRLKDFVNLIENKFQRRVKSLRVDNGKEYCNEATIKRLRLTVMRQKTKRFRMKTTITKEISNYAKMKPES</sequence>
<dbReference type="InterPro" id="IPR039537">
    <property type="entry name" value="Retrotran_Ty1/copia-like"/>
</dbReference>
<keyword evidence="6" id="KW-0255">Endonuclease</keyword>
<reference evidence="17 18" key="1">
    <citation type="journal article" date="2018" name="Genome Res.">
        <title>The genomic architecture and molecular evolution of ant odorant receptors.</title>
        <authorList>
            <person name="McKenzie S.K."/>
            <person name="Kronauer D.J.C."/>
        </authorList>
    </citation>
    <scope>NUCLEOTIDE SEQUENCE [LARGE SCALE GENOMIC DNA]</scope>
    <source>
        <strain evidence="17">Clonal line C1</strain>
    </source>
</reference>
<dbReference type="AlphaFoldDB" id="A0A3L8DGV7"/>